<dbReference type="Pfam" id="PF14238">
    <property type="entry name" value="DUF4340"/>
    <property type="match status" value="1"/>
</dbReference>
<evidence type="ECO:0000313" key="3">
    <source>
        <dbReference type="Proteomes" id="UP000606653"/>
    </source>
</evidence>
<accession>A0ABQ2L4R6</accession>
<feature type="domain" description="DUF4340" evidence="1">
    <location>
        <begin position="67"/>
        <end position="217"/>
    </location>
</feature>
<keyword evidence="3" id="KW-1185">Reference proteome</keyword>
<organism evidence="2 3">
    <name type="scientific">Saccharibacillus kuerlensis</name>
    <dbReference type="NCBI Taxonomy" id="459527"/>
    <lineage>
        <taxon>Bacteria</taxon>
        <taxon>Bacillati</taxon>
        <taxon>Bacillota</taxon>
        <taxon>Bacilli</taxon>
        <taxon>Bacillales</taxon>
        <taxon>Paenibacillaceae</taxon>
        <taxon>Saccharibacillus</taxon>
    </lineage>
</organism>
<protein>
    <recommendedName>
        <fullName evidence="1">DUF4340 domain-containing protein</fullName>
    </recommendedName>
</protein>
<proteinExistence type="predicted"/>
<dbReference type="InterPro" id="IPR025641">
    <property type="entry name" value="DUF4340"/>
</dbReference>
<evidence type="ECO:0000259" key="1">
    <source>
        <dbReference type="Pfam" id="PF14238"/>
    </source>
</evidence>
<dbReference type="RefSeq" id="WP_018976612.1">
    <property type="nucleotide sequence ID" value="NZ_BMLN01000007.1"/>
</dbReference>
<reference evidence="3" key="1">
    <citation type="journal article" date="2019" name="Int. J. Syst. Evol. Microbiol.">
        <title>The Global Catalogue of Microorganisms (GCM) 10K type strain sequencing project: providing services to taxonomists for standard genome sequencing and annotation.</title>
        <authorList>
            <consortium name="The Broad Institute Genomics Platform"/>
            <consortium name="The Broad Institute Genome Sequencing Center for Infectious Disease"/>
            <person name="Wu L."/>
            <person name="Ma J."/>
        </authorList>
    </citation>
    <scope>NUCLEOTIDE SEQUENCE [LARGE SCALE GENOMIC DNA]</scope>
    <source>
        <strain evidence="3">CGMCC 1.6964</strain>
    </source>
</reference>
<evidence type="ECO:0000313" key="2">
    <source>
        <dbReference type="EMBL" id="GGO03343.1"/>
    </source>
</evidence>
<comment type="caution">
    <text evidence="2">The sequence shown here is derived from an EMBL/GenBank/DDBJ whole genome shotgun (WGS) entry which is preliminary data.</text>
</comment>
<dbReference type="Proteomes" id="UP000606653">
    <property type="component" value="Unassembled WGS sequence"/>
</dbReference>
<gene>
    <name evidence="2" type="ORF">GCM10010969_27500</name>
</gene>
<name>A0ABQ2L4R6_9BACL</name>
<sequence length="304" mass="32844">MKKYIPTLVLVLVFVVGLGYAYSQNLFGEEEEPAAAQLTDIDTSKIAGIRVANGDLTYQLVKAGEDWTFTEPQNYPVNPYSVESWLDTLTSAQQGDVVEESPEDVSRYGIDAAKKGITLTKENGEVVTIGIGDALPTGSAQYARIDGGAVIGVDSNTVSSLLPSITTLVNTTPFNWDDADLKELTYERGSSNWTLKNSSSDASSSGWTLDGKAIEDAEATTVSGSLKYIASDRLPVKADTLDSADKDFTLKLVRTENGAEKTQIYTGKKDPDVDTLVWVIPPDSQWAYAVKPDELKAAETPLKQ</sequence>
<dbReference type="EMBL" id="BMLN01000007">
    <property type="protein sequence ID" value="GGO03343.1"/>
    <property type="molecule type" value="Genomic_DNA"/>
</dbReference>